<reference evidence="2" key="1">
    <citation type="submission" date="2016-11" db="EMBL/GenBank/DDBJ databases">
        <title>Draft Genome Sequence of Marinobacter hydrocarbonoclasticus strain STW2, a polyaromatic aromatic hydrocarbon degrading and denitrifying bacterium from rhizosphere of Seagrass Enhalus acodoides.</title>
        <authorList>
            <person name="Ling J."/>
            <person name="Dong J."/>
        </authorList>
    </citation>
    <scope>NUCLEOTIDE SEQUENCE [LARGE SCALE GENOMIC DNA]</scope>
    <source>
        <strain evidence="2">STW2</strain>
    </source>
</reference>
<evidence type="ECO:0000256" key="1">
    <source>
        <dbReference type="SAM" id="MobiDB-lite"/>
    </source>
</evidence>
<protein>
    <recommendedName>
        <fullName evidence="4">Phage replisome organizer</fullName>
    </recommendedName>
</protein>
<evidence type="ECO:0008006" key="4">
    <source>
        <dbReference type="Google" id="ProtNLM"/>
    </source>
</evidence>
<feature type="compositionally biased region" description="Low complexity" evidence="1">
    <location>
        <begin position="126"/>
        <end position="138"/>
    </location>
</feature>
<organism evidence="2 3">
    <name type="scientific">Marinobacter nauticus</name>
    <name type="common">Marinobacter hydrocarbonoclasticus</name>
    <name type="synonym">Marinobacter aquaeolei</name>
    <dbReference type="NCBI Taxonomy" id="2743"/>
    <lineage>
        <taxon>Bacteria</taxon>
        <taxon>Pseudomonadati</taxon>
        <taxon>Pseudomonadota</taxon>
        <taxon>Gammaproteobacteria</taxon>
        <taxon>Pseudomonadales</taxon>
        <taxon>Marinobacteraceae</taxon>
        <taxon>Marinobacter</taxon>
    </lineage>
</organism>
<dbReference type="Proteomes" id="UP000183986">
    <property type="component" value="Unassembled WGS sequence"/>
</dbReference>
<feature type="compositionally biased region" description="Basic and acidic residues" evidence="1">
    <location>
        <begin position="91"/>
        <end position="101"/>
    </location>
</feature>
<evidence type="ECO:0000313" key="2">
    <source>
        <dbReference type="EMBL" id="OJT01211.1"/>
    </source>
</evidence>
<accession>A0A1M2V0U6</accession>
<comment type="caution">
    <text evidence="2">The sequence shown here is derived from an EMBL/GenBank/DDBJ whole genome shotgun (WGS) entry which is preliminary data.</text>
</comment>
<evidence type="ECO:0000313" key="3">
    <source>
        <dbReference type="Proteomes" id="UP000183986"/>
    </source>
</evidence>
<dbReference type="AlphaFoldDB" id="A0A1M2V0U6"/>
<dbReference type="EMBL" id="MPKY01000001">
    <property type="protein sequence ID" value="OJT01211.1"/>
    <property type="molecule type" value="Genomic_DNA"/>
</dbReference>
<dbReference type="RefSeq" id="WP_218616709.1">
    <property type="nucleotide sequence ID" value="NZ_MPKY01000001.1"/>
</dbReference>
<sequence length="289" mass="32702">MDWLRLWHDMPNDPKWRTIARQSKQPISLVQALYIHLLVDASANETRGNADVTVEDLASALDVDEEQIEAVLSAMQGRVLEGRYIAGWEKRQPKRNDDSKERVRRHREKKAAESSNNSGPDGGGSNADNAQDNAASDDVTQCNADVTPRLEEIRVDKNNNTPSSADDAPSQESDSSGKGAVDYNGIVGLYNDLLGEFLPNVVKVSDKRKKLIAARWKQTWGEHSKGSDLDFWRRYFLHVRRSKPLTGTKDNFDWAPNFDWLLNESNMLKVIEGNYHRGDDRRNDLQEAV</sequence>
<keyword evidence="3" id="KW-1185">Reference proteome</keyword>
<feature type="region of interest" description="Disordered" evidence="1">
    <location>
        <begin position="91"/>
        <end position="179"/>
    </location>
</feature>
<name>A0A1M2V0U6_MARNT</name>
<gene>
    <name evidence="2" type="ORF">BEE62_14770</name>
</gene>
<feature type="compositionally biased region" description="Basic and acidic residues" evidence="1">
    <location>
        <begin position="148"/>
        <end position="157"/>
    </location>
</feature>
<feature type="compositionally biased region" description="Polar residues" evidence="1">
    <location>
        <begin position="158"/>
        <end position="176"/>
    </location>
</feature>
<proteinExistence type="predicted"/>